<comment type="similarity">
    <text evidence="1">Belongs to the VPS13 family.</text>
</comment>
<feature type="compositionally biased region" description="Pro residues" evidence="4">
    <location>
        <begin position="765"/>
        <end position="774"/>
    </location>
</feature>
<dbReference type="GO" id="GO:0006869">
    <property type="term" value="P:lipid transport"/>
    <property type="evidence" value="ECO:0007669"/>
    <property type="project" value="UniProtKB-KW"/>
</dbReference>
<proteinExistence type="inferred from homology"/>
<dbReference type="RefSeq" id="XP_013757518.1">
    <property type="nucleotide sequence ID" value="XM_013902064.1"/>
</dbReference>
<dbReference type="Pfam" id="PF12624">
    <property type="entry name" value="VPS13_N"/>
    <property type="match status" value="1"/>
</dbReference>
<dbReference type="InterPro" id="IPR026847">
    <property type="entry name" value="VPS13"/>
</dbReference>
<evidence type="ECO:0000259" key="6">
    <source>
        <dbReference type="Pfam" id="PF25036"/>
    </source>
</evidence>
<evidence type="ECO:0000256" key="2">
    <source>
        <dbReference type="ARBA" id="ARBA00022448"/>
    </source>
</evidence>
<dbReference type="Proteomes" id="UP000054408">
    <property type="component" value="Unassembled WGS sequence"/>
</dbReference>
<feature type="region of interest" description="Disordered" evidence="4">
    <location>
        <begin position="2121"/>
        <end position="2171"/>
    </location>
</feature>
<dbReference type="Pfam" id="PF25036">
    <property type="entry name" value="VPS13_VAB"/>
    <property type="match status" value="2"/>
</dbReference>
<dbReference type="InterPro" id="IPR009543">
    <property type="entry name" value="VPS13_VAB"/>
</dbReference>
<feature type="region of interest" description="Disordered" evidence="4">
    <location>
        <begin position="1116"/>
        <end position="1152"/>
    </location>
</feature>
<dbReference type="GeneID" id="25565276"/>
<feature type="compositionally biased region" description="Low complexity" evidence="4">
    <location>
        <begin position="755"/>
        <end position="764"/>
    </location>
</feature>
<feature type="region of interest" description="Disordered" evidence="4">
    <location>
        <begin position="1682"/>
        <end position="1740"/>
    </location>
</feature>
<feature type="domain" description="Vacuolar protein sorting-associated protein 13 VPS13 adaptor binding" evidence="6">
    <location>
        <begin position="3043"/>
        <end position="3312"/>
    </location>
</feature>
<evidence type="ECO:0000313" key="7">
    <source>
        <dbReference type="EMBL" id="KNC49731.1"/>
    </source>
</evidence>
<dbReference type="EMBL" id="GL349457">
    <property type="protein sequence ID" value="KNC49731.1"/>
    <property type="molecule type" value="Genomic_DNA"/>
</dbReference>
<evidence type="ECO:0000259" key="5">
    <source>
        <dbReference type="Pfam" id="PF12624"/>
    </source>
</evidence>
<dbReference type="OMA" id="ANIADEC"/>
<feature type="domain" description="Vacuolar protein sorting-associated protein 13 VPS13 adaptor binding" evidence="6">
    <location>
        <begin position="2726"/>
        <end position="2941"/>
    </location>
</feature>
<dbReference type="InterPro" id="IPR026854">
    <property type="entry name" value="VPS13_N"/>
</dbReference>
<dbReference type="OrthoDB" id="428159at2759"/>
<name>A0A0L0DCB8_THETB</name>
<sequence>MDSLLQSLPQSPLSHQFRPNLVSRVLTSTLGRYVEDLDPEHLRVHVYAGQVSLDDLTLKTSALDALGLPLVLLHGSIGRLELNIPWGATLWTSPVTLVLKDVFVLCGPKAQMDYDEDAEAAASLRAKRETLNALDAAAAAAAADAADAADPASAGFMSSLVTKVLDNIQIRVENVHIRYEDAVSRPGAPRLSAGLTLKSVAIESTNGTWEPSFISDQSSTFFHKLASLTSLALYLNPDDELSLADMPPGPRASAFLDLIHSPSRAAPRPSTPTAAVAASGLSPSLLHWVLVPTNAVAKARVKRIERYQGQPKLTLDFRTDPISLHLTRAQYVALMEVTDAFSTYTRTAKYRKFRPRRGLRPSTHPRAWWHYAIRSVVKDVADRNSRLTLAYLVQRRHDRIAYVALHKARVYASSGTGLPLDPEELDELDELESRLSLNDLRFFRSLARAELRAEAEQLAAAQAAQGSWVTSISSWFGLGSAAAARPITSSRANSAPGAPPLPQHTDNQLFRAIDYDEAAAAAHTAADVAHDYVATKLTLTLPSLSLALSHDRRDMLSVAVEGLFLDYRARAQPDSYLLHATLYSIVVTDPAAATSRFSGLVAPRKFAASGSGSAARSLSTLSARSTRSDTDFQIMSLTLEKNPIASNDVDWSLAVFTEDLELLYSPDALRRVAAFAALPHQLVVLEKVRASYDQSIAELRTAAQDSLAAALATHLRLDLHLNIKAPHIVIPCNRRPDAPALVIDLGRLHLKSDLSSSSSSAIGIPTPPPAPPSPRRGHVTPPASPRSAANSPAPPSYETYRLRLRALQVMLVPLHLAGSSHAGATPAGPGVAGQLVEKFDINVTIQSCMLARTQLPQTVVDASLPRLALVLTSLDYFNLNNVLDTLTEPIAPPPPPSSLDDPAAEPLLSPLLDLDEELPVELPEPTPAARKTALVTPPSSPSRSRRSSVMSPDLANRSSLVARFEIQSLALTLAAGSPSGPRPIIVVDLSSLSVAYDTRPYDTSIALTLSALEIHDALASSPHRTLASSRPSKAVHGISSLANVSFDVSERYESDEVHLIHIEVTLVDPKAPHFAAVHGSYATSVDLSFNQLHLSLNPATLAALLDFVNLGSVAAPAAGDEQGEPSEAGETVELADEPATANEPPSRASAAATPATIRVAAHMEALTLRLNTRDATFVSVAVLSSAMRYEVTPSTTSIHASLGDLALVDNSIPGRRWRRILEGAAATVGAPALIEASYVASTADPDSPDLAPDIEVTLAVRPIRFVFLQRFVASAEAYHERYLAPLLEAAAGPSSAGSSSSMSRSRASGSVSARSSAASASLALPVARARARAKRDKRFTPPPKLKLDIVVQSPTLVMPRSSHGKAHIVADLGRITVSNSLKPSSSRLLLDTWRLAISNMHLTSVALDEPLRIIESIDIALAASRPLPLDAAGARAAAQMPAFDIEGSSDPIQLTIIKPQYDLVLAVLTDNLAEGPSTTLFPDENSIAARVAHSRVNRNVSISLPSVNSFGGGSGSEPTAARAAGRSGPAPAGAPAIGYVARFTMPELTLTLAAASRKERIISLTLSSFVVSASATATASKLTLSLRALTIADHVKAAALETGQDYFVASSLVAQSPTRAQSSLGSGSDLVNIKVTTAAADDPDFDSLYDATLTHVELYFSQLALSLNPPVVAALVAFAATPSRSSPSRPPAVPRRRSVVVGSDQTASDDDSNVSSTETMYSDDDDHTPGGAESDGGAVGRDTRVRRKLAVSAKLDLLTVCVDGDGYAPLTEARLGSARGAYAELSAGELVVDGSVGELALFNTTTTAGLFRKIVFVRGDDAVTFGLQTHMVHGLPATTITVTGGKVNIVVINSFVQALSTALSSAYLPALTPPQVDSLAGPSPHTSFGHLTPATSPHGADTSMPEFLADGLDETDLDVAEASLSTVNSVESCDGSLASSSSSATAWAAVERVEGGGRSDVVDEDDVALAPSAVHALPSLTLVSLKLTSPTVIVPRSAASNEVILLDLGEITVGSKVEVKYASEAGDVAGVQRTSDIAAVTSYMTVAFSKVNIQGGAAGKLTRQLVANLDVSVALTSPLYDPSSAQLPPAHLCATLGDVKVTIARAEYALIMAVLSENFGSSPPSPSSGTASSVGLNTGPSGDGHPAATGPPGRTDASNRSDTGATADVSKPDALAMVGELSLNLVSLEVFRDESELGAARCDDAALSILALAINQTAAHFESRTSGAASAKVSVRSIEVRDTRADADSKHRALIAPGAQDEDAPPELTLAVSSTPGIGTTIGVELDGARITIVPDAILAFAMFFAYVPDADGEAPGTTTSGSGTNAANARERSEVVERTSRAVASGAEPRSMTQRLRRQARDGYVRDTSGSATTRRIDSRSLSGMGLPPPSPSIGGASGQAYKPEEAEVVTSPSVALCGARAGAATWRAAAVCITDNRHGHMGNMQVAGSGLEAFVTRMGKAHSSETSMVSPFDINAAYRDRGRSVRVELAFPRAVDVRLTARELRTCMTLVNQLASLGGASKDSSPVSTEVEAPVPTPARIRRVEEARLALVSASFKLVDDAGSRCRDIVEIVASDVEVVADSWTRGLNVHGSGVISAEHFNSLVAEWEPLVERWAFEVECHMRSQPSSRFVRLFAGAPLLITISPSGMEAIQAAAALASGAGSESADAEPSALIASGFAPYAVRNLSGHAVRVWVRASDHALDLEHGASLQFRFPVTRHRARRCVALQVAGGWSRVEGVDIDSVGVRAYTLSPRLHDVDHRLVCSVRVRDDGAKELVVRSSVLVTNASPVRLQLHLDVGFGDGVVLPVLMPGDMTAVPVQYAYQATLRVRALLADGAKTEWSQTALSWMDADASAVTQAVELGKTQAQVVGIIAPQAQLASMGYPYPHHVVTFAPSMVVHNGLPLSVAVSFRSATGGEPVVTRVLAPGESVPLLEVDGGDFRFRLSLDQCDDGRDSDAEWTAWSELEPRLGYVHGSESSLAKAVPFVPGTEGVSRVLVKAGACRLPLPSGPTLELVHAWSVYGCEESVPGEAANNARSVTHDVVIYAPYWMANASGIPLELGELLPNGGVAEVDAALTKESGVRMFAPSTVAHHPGVVVRPVGTETWSAVLDVSRQSVSGEALVLGDGVSRISVNMQGGAASACSLTRVVTFVPRTVVVNASGVPLCVRYGDDGQVLRIEPQAQVPLHAAAAGAAGELAQQAVSFSLEGGGRWSWSLGVEVDALESRAPHLVKIKRVLDSRVGKRVAVLQIEIAVEDGTRYAVVDIVPRAQWPVRICNGTSEMLRVRQAHVSNVVSVLPHAEARYAWDDARGPHVLAVMVEGDETPHTFAMDEISAIPQFVELTTRDAQGRAALMTVAAVVQVDDDGLTHVLSLRDVSADPASESMRVSDVGEAETETVGHVHLSTVVVSLVNGRGLEVGCVTLGEVSYAVKTAGDVTDTELAVDWVQVDDPDLLARYPVVLAPVVDASSPGAGAAWRAQEARRLRVWGVGDVGLSRNGETKSSASSSEASSERGGKAPFRTLHIVSVSRAGMAVKYYDVWAVRVARLALQIDEQWLQAGLGWMWESFWPESQGRAAAEQAAARVWAHAGEVQAPRLDVDAFHAARLASAQMYFKSLVVHALALDVTFEQGNEGLRVADAEAGAQASSRSGQGVTRSSWTDVVYSALDMTLLNIEAANLELSSVAYTHKLSDPSRLSSEVLDAYKGELLRSLLSIVGAVEFLGNPAGLVTALREGLSDLVQQPLSGLAVSPAAVARGLSRGALSFLRHSSVGLFSSANSIANSLAKGLAVVAAPGEAAPEGVRARERLRAVHPRGFVDGMALGAGLFARGMVEGASGLVRSPLTGYREGGVGGALRGLGHGALGTVVRPAVGILDMATATSAGCRVAASRLLSSSAFVRPVVRVRLQRVLGAHGVVACYSAREALVQALVWSVDGGRLCGRRPDRIVAVVQSRGEEKANNESDVVRVVAATSRHVVALDVPSALLEAADPEAFAGGSTPVRSATWVVARHAVAGIDRDSANSAVLLLHGSGRAADGLGEQRIESESALELDVFVRKLQQ</sequence>
<dbReference type="GO" id="GO:0045053">
    <property type="term" value="P:protein retention in Golgi apparatus"/>
    <property type="evidence" value="ECO:0007669"/>
    <property type="project" value="TreeGrafter"/>
</dbReference>
<organism evidence="7 8">
    <name type="scientific">Thecamonas trahens ATCC 50062</name>
    <dbReference type="NCBI Taxonomy" id="461836"/>
    <lineage>
        <taxon>Eukaryota</taxon>
        <taxon>Apusozoa</taxon>
        <taxon>Apusomonadida</taxon>
        <taxon>Apusomonadidae</taxon>
        <taxon>Thecamonas</taxon>
    </lineage>
</organism>
<feature type="compositionally biased region" description="Low complexity" evidence="4">
    <location>
        <begin position="2317"/>
        <end position="2329"/>
    </location>
</feature>
<dbReference type="GO" id="GO:0006623">
    <property type="term" value="P:protein targeting to vacuole"/>
    <property type="evidence" value="ECO:0007669"/>
    <property type="project" value="TreeGrafter"/>
</dbReference>
<dbReference type="PANTHER" id="PTHR16166">
    <property type="entry name" value="VACUOLAR PROTEIN SORTING-ASSOCIATED PROTEIN VPS13"/>
    <property type="match status" value="1"/>
</dbReference>
<protein>
    <submittedName>
        <fullName evidence="7">Uncharacterized protein</fullName>
    </submittedName>
</protein>
<keyword evidence="3" id="KW-0445">Lipid transport</keyword>
<feature type="region of interest" description="Disordered" evidence="4">
    <location>
        <begin position="924"/>
        <end position="952"/>
    </location>
</feature>
<feature type="domain" description="Chorein N-terminal" evidence="5">
    <location>
        <begin position="21"/>
        <end position="885"/>
    </location>
</feature>
<evidence type="ECO:0000313" key="8">
    <source>
        <dbReference type="Proteomes" id="UP000054408"/>
    </source>
</evidence>
<dbReference type="PANTHER" id="PTHR16166:SF93">
    <property type="entry name" value="INTERMEMBRANE LIPID TRANSFER PROTEIN VPS13"/>
    <property type="match status" value="1"/>
</dbReference>
<accession>A0A0L0DCB8</accession>
<feature type="compositionally biased region" description="Basic and acidic residues" evidence="4">
    <location>
        <begin position="2330"/>
        <end position="2341"/>
    </location>
</feature>
<feature type="region of interest" description="Disordered" evidence="4">
    <location>
        <begin position="755"/>
        <end position="795"/>
    </location>
</feature>
<evidence type="ECO:0000256" key="4">
    <source>
        <dbReference type="SAM" id="MobiDB-lite"/>
    </source>
</evidence>
<keyword evidence="8" id="KW-1185">Reference proteome</keyword>
<keyword evidence="2" id="KW-0813">Transport</keyword>
<evidence type="ECO:0000256" key="3">
    <source>
        <dbReference type="ARBA" id="ARBA00023055"/>
    </source>
</evidence>
<reference evidence="7 8" key="1">
    <citation type="submission" date="2010-05" db="EMBL/GenBank/DDBJ databases">
        <title>The Genome Sequence of Thecamonas trahens ATCC 50062.</title>
        <authorList>
            <consortium name="The Broad Institute Genome Sequencing Platform"/>
            <person name="Russ C."/>
            <person name="Cuomo C."/>
            <person name="Shea T."/>
            <person name="Young S.K."/>
            <person name="Zeng Q."/>
            <person name="Koehrsen M."/>
            <person name="Haas B."/>
            <person name="Borodovsky M."/>
            <person name="Guigo R."/>
            <person name="Alvarado L."/>
            <person name="Berlin A."/>
            <person name="Bochicchio J."/>
            <person name="Borenstein D."/>
            <person name="Chapman S."/>
            <person name="Chen Z."/>
            <person name="Freedman E."/>
            <person name="Gellesch M."/>
            <person name="Goldberg J."/>
            <person name="Griggs A."/>
            <person name="Gujja S."/>
            <person name="Heilman E."/>
            <person name="Heiman D."/>
            <person name="Hepburn T."/>
            <person name="Howarth C."/>
            <person name="Jen D."/>
            <person name="Larson L."/>
            <person name="Mehta T."/>
            <person name="Park D."/>
            <person name="Pearson M."/>
            <person name="Roberts A."/>
            <person name="Saif S."/>
            <person name="Shenoy N."/>
            <person name="Sisk P."/>
            <person name="Stolte C."/>
            <person name="Sykes S."/>
            <person name="Thomson T."/>
            <person name="Walk T."/>
            <person name="White J."/>
            <person name="Yandava C."/>
            <person name="Burger G."/>
            <person name="Gray M.W."/>
            <person name="Holland P.W.H."/>
            <person name="King N."/>
            <person name="Lang F.B.F."/>
            <person name="Roger A.J."/>
            <person name="Ruiz-Trillo I."/>
            <person name="Lander E."/>
            <person name="Nusbaum C."/>
        </authorList>
    </citation>
    <scope>NUCLEOTIDE SEQUENCE [LARGE SCALE GENOMIC DNA]</scope>
    <source>
        <strain evidence="7 8">ATCC 50062</strain>
    </source>
</reference>
<feature type="region of interest" description="Disordered" evidence="4">
    <location>
        <begin position="2315"/>
        <end position="2403"/>
    </location>
</feature>
<dbReference type="eggNOG" id="KOG1809">
    <property type="taxonomic scope" value="Eukaryota"/>
</dbReference>
<gene>
    <name evidence="7" type="ORF">AMSG_06001</name>
</gene>
<evidence type="ECO:0000256" key="1">
    <source>
        <dbReference type="ARBA" id="ARBA00006545"/>
    </source>
</evidence>